<organism evidence="1 2">
    <name type="scientific">Nocardia ignorata</name>
    <dbReference type="NCBI Taxonomy" id="145285"/>
    <lineage>
        <taxon>Bacteria</taxon>
        <taxon>Bacillati</taxon>
        <taxon>Actinomycetota</taxon>
        <taxon>Actinomycetes</taxon>
        <taxon>Mycobacteriales</taxon>
        <taxon>Nocardiaceae</taxon>
        <taxon>Nocardia</taxon>
    </lineage>
</organism>
<name>A0A4R6P3P1_NOCIG</name>
<evidence type="ECO:0000313" key="2">
    <source>
        <dbReference type="Proteomes" id="UP000295087"/>
    </source>
</evidence>
<accession>A0A4R6P3P1</accession>
<dbReference type="PANTHER" id="PTHR23026:SF123">
    <property type="entry name" value="NAD(P)H NITROREDUCTASE RV3131-RELATED"/>
    <property type="match status" value="1"/>
</dbReference>
<dbReference type="RefSeq" id="WP_067487795.1">
    <property type="nucleotide sequence ID" value="NZ_SNXK01000007.1"/>
</dbReference>
<dbReference type="EMBL" id="SNXK01000007">
    <property type="protein sequence ID" value="TDP31846.1"/>
    <property type="molecule type" value="Genomic_DNA"/>
</dbReference>
<evidence type="ECO:0000313" key="1">
    <source>
        <dbReference type="EMBL" id="TDP31846.1"/>
    </source>
</evidence>
<comment type="caution">
    <text evidence="1">The sequence shown here is derived from an EMBL/GenBank/DDBJ whole genome shotgun (WGS) entry which is preliminary data.</text>
</comment>
<reference evidence="1 2" key="1">
    <citation type="submission" date="2019-03" db="EMBL/GenBank/DDBJ databases">
        <title>Genomic Encyclopedia of Type Strains, Phase IV (KMG-IV): sequencing the most valuable type-strain genomes for metagenomic binning, comparative biology and taxonomic classification.</title>
        <authorList>
            <person name="Goeker M."/>
        </authorList>
    </citation>
    <scope>NUCLEOTIDE SEQUENCE [LARGE SCALE GENOMIC DNA]</scope>
    <source>
        <strain evidence="1 2">DSM 44496</strain>
    </source>
</reference>
<keyword evidence="2" id="KW-1185">Reference proteome</keyword>
<dbReference type="InterPro" id="IPR000415">
    <property type="entry name" value="Nitroreductase-like"/>
</dbReference>
<proteinExistence type="predicted"/>
<dbReference type="Gene3D" id="3.40.109.10">
    <property type="entry name" value="NADH Oxidase"/>
    <property type="match status" value="1"/>
</dbReference>
<protein>
    <recommendedName>
        <fullName evidence="3">Nitroreductase family protein</fullName>
    </recommendedName>
</protein>
<dbReference type="Proteomes" id="UP000295087">
    <property type="component" value="Unassembled WGS sequence"/>
</dbReference>
<dbReference type="SUPFAM" id="SSF55469">
    <property type="entry name" value="FMN-dependent nitroreductase-like"/>
    <property type="match status" value="2"/>
</dbReference>
<dbReference type="AlphaFoldDB" id="A0A4R6P3P1"/>
<evidence type="ECO:0008006" key="3">
    <source>
        <dbReference type="Google" id="ProtNLM"/>
    </source>
</evidence>
<dbReference type="GO" id="GO:0016491">
    <property type="term" value="F:oxidoreductase activity"/>
    <property type="evidence" value="ECO:0007669"/>
    <property type="project" value="InterPro"/>
</dbReference>
<sequence length="337" mass="36445">MDRGLPDDNTVKAALALAGRAPSVHNVQPWRWRIADHSIHLYLDRERALPATDPDARDLVLSCGAALHHLSVALTAMGWAPVIHRIPDPANPDHLAALTLVRHRPTTLDVDLSKAITVRRTDRRHYTSWPVPPGFLGLFTERAAALGAIVHRIEDRQRVIAAAQQASELHAADESYRFELALWSGRHSSADGVPARNAPPIDPDDDFPPRAFAAAGFLDPATEPDHAELLVVGTGADDLGSRLRAGEALSALLLTATGIGLATCLLTEPLEVGSQRARLRDELLSGTAYPQAFVRVGWAPTSAGLPPETPRRPVEELLLSEEETADHGSTRWTPVGK</sequence>
<gene>
    <name evidence="1" type="ORF">DFR75_10771</name>
</gene>
<dbReference type="InterPro" id="IPR050627">
    <property type="entry name" value="Nitroreductase/BluB"/>
</dbReference>
<dbReference type="NCBIfam" id="NF047509">
    <property type="entry name" value="Rv3131_FMN_oxido"/>
    <property type="match status" value="1"/>
</dbReference>
<dbReference type="PANTHER" id="PTHR23026">
    <property type="entry name" value="NADPH NITROREDUCTASE"/>
    <property type="match status" value="1"/>
</dbReference>